<protein>
    <submittedName>
        <fullName evidence="1">Uncharacterized protein</fullName>
    </submittedName>
</protein>
<gene>
    <name evidence="1" type="ORF">BV22DRAFT_1038858</name>
</gene>
<evidence type="ECO:0000313" key="1">
    <source>
        <dbReference type="EMBL" id="KAH7921286.1"/>
    </source>
</evidence>
<proteinExistence type="predicted"/>
<comment type="caution">
    <text evidence="1">The sequence shown here is derived from an EMBL/GenBank/DDBJ whole genome shotgun (WGS) entry which is preliminary data.</text>
</comment>
<organism evidence="1 2">
    <name type="scientific">Leucogyrophana mollusca</name>
    <dbReference type="NCBI Taxonomy" id="85980"/>
    <lineage>
        <taxon>Eukaryota</taxon>
        <taxon>Fungi</taxon>
        <taxon>Dikarya</taxon>
        <taxon>Basidiomycota</taxon>
        <taxon>Agaricomycotina</taxon>
        <taxon>Agaricomycetes</taxon>
        <taxon>Agaricomycetidae</taxon>
        <taxon>Boletales</taxon>
        <taxon>Boletales incertae sedis</taxon>
        <taxon>Leucogyrophana</taxon>
    </lineage>
</organism>
<sequence length="250" mass="27586">MSSLAASDLSYPLPALPSVPEDLDSIDSRKALPYVMAFMKNTLIRALNNIYRAAPLLATDGANIRAFLEYVRCVCTLLRVHLEGDHLFFTSTAHGLPLTTTVGPACNPDDLSIHDSLTQLNATLTTWSQDPAVLYSADALRQALAFGPHLVNCMQTQLAALSFDSLSSAISDKDLREMIRDNVEWFASNSDTSFLLPFVISHHDSNTSPHWPTIHEQGLKALPTLMREHAGCWQFAPIDPMTKQANSWVH</sequence>
<reference evidence="1" key="1">
    <citation type="journal article" date="2021" name="New Phytol.">
        <title>Evolutionary innovations through gain and loss of genes in the ectomycorrhizal Boletales.</title>
        <authorList>
            <person name="Wu G."/>
            <person name="Miyauchi S."/>
            <person name="Morin E."/>
            <person name="Kuo A."/>
            <person name="Drula E."/>
            <person name="Varga T."/>
            <person name="Kohler A."/>
            <person name="Feng B."/>
            <person name="Cao Y."/>
            <person name="Lipzen A."/>
            <person name="Daum C."/>
            <person name="Hundley H."/>
            <person name="Pangilinan J."/>
            <person name="Johnson J."/>
            <person name="Barry K."/>
            <person name="LaButti K."/>
            <person name="Ng V."/>
            <person name="Ahrendt S."/>
            <person name="Min B."/>
            <person name="Choi I.G."/>
            <person name="Park H."/>
            <person name="Plett J.M."/>
            <person name="Magnuson J."/>
            <person name="Spatafora J.W."/>
            <person name="Nagy L.G."/>
            <person name="Henrissat B."/>
            <person name="Grigoriev I.V."/>
            <person name="Yang Z.L."/>
            <person name="Xu J."/>
            <person name="Martin F.M."/>
        </authorList>
    </citation>
    <scope>NUCLEOTIDE SEQUENCE</scope>
    <source>
        <strain evidence="1">KUC20120723A-06</strain>
    </source>
</reference>
<evidence type="ECO:0000313" key="2">
    <source>
        <dbReference type="Proteomes" id="UP000790709"/>
    </source>
</evidence>
<accession>A0ACB8B7V3</accession>
<keyword evidence="2" id="KW-1185">Reference proteome</keyword>
<dbReference type="EMBL" id="MU266534">
    <property type="protein sequence ID" value="KAH7921286.1"/>
    <property type="molecule type" value="Genomic_DNA"/>
</dbReference>
<name>A0ACB8B7V3_9AGAM</name>
<dbReference type="Proteomes" id="UP000790709">
    <property type="component" value="Unassembled WGS sequence"/>
</dbReference>